<evidence type="ECO:0000256" key="1">
    <source>
        <dbReference type="ARBA" id="ARBA00006987"/>
    </source>
</evidence>
<gene>
    <name evidence="2" type="ORF">F7R26_022780</name>
</gene>
<evidence type="ECO:0000313" key="2">
    <source>
        <dbReference type="EMBL" id="QOT81254.1"/>
    </source>
</evidence>
<organism evidence="2 3">
    <name type="scientific">Cupriavidus basilensis</name>
    <dbReference type="NCBI Taxonomy" id="68895"/>
    <lineage>
        <taxon>Bacteria</taxon>
        <taxon>Pseudomonadati</taxon>
        <taxon>Pseudomonadota</taxon>
        <taxon>Betaproteobacteria</taxon>
        <taxon>Burkholderiales</taxon>
        <taxon>Burkholderiaceae</taxon>
        <taxon>Cupriavidus</taxon>
    </lineage>
</organism>
<dbReference type="Pfam" id="PF03401">
    <property type="entry name" value="TctC"/>
    <property type="match status" value="1"/>
</dbReference>
<dbReference type="InterPro" id="IPR042100">
    <property type="entry name" value="Bug_dom1"/>
</dbReference>
<accession>A0A7M2H8E8</accession>
<dbReference type="PANTHER" id="PTHR42928:SF5">
    <property type="entry name" value="BLR1237 PROTEIN"/>
    <property type="match status" value="1"/>
</dbReference>
<name>A0A7M2H8E8_9BURK</name>
<dbReference type="PANTHER" id="PTHR42928">
    <property type="entry name" value="TRICARBOXYLATE-BINDING PROTEIN"/>
    <property type="match status" value="1"/>
</dbReference>
<dbReference type="AlphaFoldDB" id="A0A7M2H8E8"/>
<comment type="similarity">
    <text evidence="1">Belongs to the UPF0065 (bug) family.</text>
</comment>
<dbReference type="Gene3D" id="3.40.190.10">
    <property type="entry name" value="Periplasmic binding protein-like II"/>
    <property type="match status" value="1"/>
</dbReference>
<dbReference type="Gene3D" id="3.40.190.150">
    <property type="entry name" value="Bordetella uptake gene, domain 1"/>
    <property type="match status" value="1"/>
</dbReference>
<dbReference type="InterPro" id="IPR005064">
    <property type="entry name" value="BUG"/>
</dbReference>
<reference evidence="2 3" key="1">
    <citation type="submission" date="2020-10" db="EMBL/GenBank/DDBJ databases">
        <title>Complete genome sequence of Cupriavidus basilensis CCUG 49340T.</title>
        <authorList>
            <person name="Salva-Serra F."/>
            <person name="Donoso R.A."/>
            <person name="Cho K.H."/>
            <person name="Yoo J.A."/>
            <person name="Lee K."/>
            <person name="Yoon S.-H."/>
            <person name="Perez-Pantoja D."/>
            <person name="Moore E.R.B."/>
        </authorList>
    </citation>
    <scope>NUCLEOTIDE SEQUENCE [LARGE SCALE GENOMIC DNA]</scope>
    <source>
        <strain evidence="3">CCUG 49340</strain>
    </source>
</reference>
<dbReference type="Proteomes" id="UP000397656">
    <property type="component" value="Chromosome 2"/>
</dbReference>
<dbReference type="SUPFAM" id="SSF53850">
    <property type="entry name" value="Periplasmic binding protein-like II"/>
    <property type="match status" value="1"/>
</dbReference>
<proteinExistence type="inferred from homology"/>
<protein>
    <submittedName>
        <fullName evidence="2">Tripartite tricarboxylate transporter substrate binding protein</fullName>
    </submittedName>
</protein>
<evidence type="ECO:0000313" key="3">
    <source>
        <dbReference type="Proteomes" id="UP000397656"/>
    </source>
</evidence>
<sequence>MRPIAEVMGRELGQPVVLDNRGSAGGIVGTQVLAASAPDGYTIGYGNLVTLAINRAFYTKLPYDPEKDIEPVGLAVSNAYVLIARKDFPASNLEELIAYARKHPGKVVMGSPGVGSAGQLAGELIKASTGTVMLHVPYKSGAQALGDIVNGQVDIMIDNISAVQQFIQSGRVKPLAVTSLQRASVLPNVPTIDESGIKGFNVVAWGGVVAPAGTPKAVIRKLNAALNSALRDPAVVRANALLSVDAMPSTPAEFSTLIHSEVPKWAASVKRAGVRAD</sequence>
<dbReference type="EMBL" id="CP062804">
    <property type="protein sequence ID" value="QOT81254.1"/>
    <property type="molecule type" value="Genomic_DNA"/>
</dbReference>